<evidence type="ECO:0000256" key="6">
    <source>
        <dbReference type="ARBA" id="ARBA00023136"/>
    </source>
</evidence>
<keyword evidence="3" id="KW-1003">Cell membrane</keyword>
<organism evidence="9 10">
    <name type="scientific">Anaerocolumna chitinilytica</name>
    <dbReference type="NCBI Taxonomy" id="1727145"/>
    <lineage>
        <taxon>Bacteria</taxon>
        <taxon>Bacillati</taxon>
        <taxon>Bacillota</taxon>
        <taxon>Clostridia</taxon>
        <taxon>Lachnospirales</taxon>
        <taxon>Lachnospiraceae</taxon>
        <taxon>Anaerocolumna</taxon>
    </lineage>
</organism>
<proteinExistence type="inferred from homology"/>
<dbReference type="AlphaFoldDB" id="A0A7I8DLF1"/>
<dbReference type="Proteomes" id="UP000515703">
    <property type="component" value="Chromosome"/>
</dbReference>
<dbReference type="RefSeq" id="WP_185258253.1">
    <property type="nucleotide sequence ID" value="NZ_AP023368.1"/>
</dbReference>
<evidence type="ECO:0000256" key="3">
    <source>
        <dbReference type="ARBA" id="ARBA00022475"/>
    </source>
</evidence>
<dbReference type="InterPro" id="IPR037185">
    <property type="entry name" value="EmrE-like"/>
</dbReference>
<reference evidence="9 10" key="2">
    <citation type="submission" date="2020-08" db="EMBL/GenBank/DDBJ databases">
        <authorList>
            <person name="Ueki A."/>
            <person name="Tonouchi A."/>
        </authorList>
    </citation>
    <scope>NUCLEOTIDE SEQUENCE [LARGE SCALE GENOMIC DNA]</scope>
    <source>
        <strain evidence="9 10">CTTW</strain>
    </source>
</reference>
<keyword evidence="2" id="KW-0813">Transport</keyword>
<dbReference type="InterPro" id="IPR000390">
    <property type="entry name" value="Small_drug/metabolite_transptr"/>
</dbReference>
<feature type="transmembrane region" description="Helical" evidence="8">
    <location>
        <begin position="57"/>
        <end position="78"/>
    </location>
</feature>
<dbReference type="GO" id="GO:0005886">
    <property type="term" value="C:plasma membrane"/>
    <property type="evidence" value="ECO:0007669"/>
    <property type="project" value="UniProtKB-SubCell"/>
</dbReference>
<dbReference type="GO" id="GO:0022857">
    <property type="term" value="F:transmembrane transporter activity"/>
    <property type="evidence" value="ECO:0007669"/>
    <property type="project" value="InterPro"/>
</dbReference>
<feature type="transmembrane region" description="Helical" evidence="8">
    <location>
        <begin position="84"/>
        <end position="103"/>
    </location>
</feature>
<feature type="transmembrane region" description="Helical" evidence="8">
    <location>
        <begin position="29"/>
        <end position="50"/>
    </location>
</feature>
<keyword evidence="10" id="KW-1185">Reference proteome</keyword>
<accession>A0A7I8DLF1</accession>
<dbReference type="KEGG" id="acht:bsdcttw_09160"/>
<keyword evidence="4 7" id="KW-0812">Transmembrane</keyword>
<evidence type="ECO:0000256" key="1">
    <source>
        <dbReference type="ARBA" id="ARBA00004651"/>
    </source>
</evidence>
<protein>
    <submittedName>
        <fullName evidence="9">QacE family quaternary ammonium compound efflux SMR transporter</fullName>
    </submittedName>
</protein>
<reference evidence="9 10" key="1">
    <citation type="submission" date="2020-08" db="EMBL/GenBank/DDBJ databases">
        <title>Draft genome sequencing of an Anaerocolumna strain isolated from anoxic soil subjected to BSD treatment.</title>
        <authorList>
            <person name="Uek A."/>
            <person name="Tonouchi A."/>
        </authorList>
    </citation>
    <scope>NUCLEOTIDE SEQUENCE [LARGE SCALE GENOMIC DNA]</scope>
    <source>
        <strain evidence="9 10">CTTW</strain>
    </source>
</reference>
<dbReference type="PANTHER" id="PTHR30561:SF0">
    <property type="entry name" value="GUANIDINIUM EXPORTER"/>
    <property type="match status" value="1"/>
</dbReference>
<dbReference type="NCBIfam" id="NF008512">
    <property type="entry name" value="PRK11431.1"/>
    <property type="match status" value="1"/>
</dbReference>
<comment type="similarity">
    <text evidence="7">Belongs to the drug/metabolite transporter (DMT) superfamily. Small multidrug resistance (SMR) (TC 2.A.7.1) family.</text>
</comment>
<evidence type="ECO:0000256" key="7">
    <source>
        <dbReference type="RuleBase" id="RU003942"/>
    </source>
</evidence>
<evidence type="ECO:0000313" key="10">
    <source>
        <dbReference type="Proteomes" id="UP000515703"/>
    </source>
</evidence>
<dbReference type="Pfam" id="PF00893">
    <property type="entry name" value="Multi_Drug_Res"/>
    <property type="match status" value="1"/>
</dbReference>
<sequence length="106" mass="11569">MKWFYLVIAGICEVWWAVGLKYSHGFTRLVPSFLTIAGMAASFYFLSLALKSLPLGTAYAIWTGIGTIGTAILGIILFKEPVDILRILCMGFILTGIIGLKLVSSH</sequence>
<evidence type="ECO:0000313" key="9">
    <source>
        <dbReference type="EMBL" id="BCJ97875.1"/>
    </source>
</evidence>
<dbReference type="SUPFAM" id="SSF103481">
    <property type="entry name" value="Multidrug resistance efflux transporter EmrE"/>
    <property type="match status" value="1"/>
</dbReference>
<evidence type="ECO:0000256" key="5">
    <source>
        <dbReference type="ARBA" id="ARBA00022989"/>
    </source>
</evidence>
<dbReference type="PANTHER" id="PTHR30561">
    <property type="entry name" value="SMR FAMILY PROTON-DEPENDENT DRUG EFFLUX TRANSPORTER SUGE"/>
    <property type="match status" value="1"/>
</dbReference>
<comment type="subcellular location">
    <subcellularLocation>
        <location evidence="1 7">Cell membrane</location>
        <topology evidence="1 7">Multi-pass membrane protein</topology>
    </subcellularLocation>
</comment>
<dbReference type="Gene3D" id="1.10.3730.20">
    <property type="match status" value="1"/>
</dbReference>
<gene>
    <name evidence="9" type="ORF">bsdcttw_09160</name>
</gene>
<name>A0A7I8DLF1_9FIRM</name>
<keyword evidence="6 8" id="KW-0472">Membrane</keyword>
<dbReference type="FunFam" id="1.10.3730.20:FF:000001">
    <property type="entry name" value="Quaternary ammonium compound resistance transporter SugE"/>
    <property type="match status" value="1"/>
</dbReference>
<dbReference type="EMBL" id="AP023368">
    <property type="protein sequence ID" value="BCJ97875.1"/>
    <property type="molecule type" value="Genomic_DNA"/>
</dbReference>
<dbReference type="InterPro" id="IPR045324">
    <property type="entry name" value="Small_multidrug_res"/>
</dbReference>
<evidence type="ECO:0000256" key="8">
    <source>
        <dbReference type="SAM" id="Phobius"/>
    </source>
</evidence>
<evidence type="ECO:0000256" key="4">
    <source>
        <dbReference type="ARBA" id="ARBA00022692"/>
    </source>
</evidence>
<evidence type="ECO:0000256" key="2">
    <source>
        <dbReference type="ARBA" id="ARBA00022448"/>
    </source>
</evidence>
<keyword evidence="5 8" id="KW-1133">Transmembrane helix</keyword>